<evidence type="ECO:0000256" key="1">
    <source>
        <dbReference type="ARBA" id="ARBA00007352"/>
    </source>
</evidence>
<dbReference type="GO" id="GO:0051539">
    <property type="term" value="F:4 iron, 4 sulfur cluster binding"/>
    <property type="evidence" value="ECO:0007669"/>
    <property type="project" value="TreeGrafter"/>
</dbReference>
<dbReference type="Gene3D" id="3.30.300.130">
    <property type="entry name" value="Fe-S cluster assembly (FSCA)"/>
    <property type="match status" value="1"/>
</dbReference>
<dbReference type="PANTHER" id="PTHR42961">
    <property type="entry name" value="IRON-SULFUR PROTEIN NUBPL"/>
    <property type="match status" value="1"/>
</dbReference>
<dbReference type="InterPro" id="IPR019591">
    <property type="entry name" value="Mrp/NBP35_ATP-bd"/>
</dbReference>
<dbReference type="SUPFAM" id="SSF117916">
    <property type="entry name" value="Fe-S cluster assembly (FSCA) domain-like"/>
    <property type="match status" value="1"/>
</dbReference>
<comment type="similarity">
    <text evidence="2">In the C-terminal section; belongs to the Mrp/NBP35 ATP-binding proteins family.</text>
</comment>
<keyword evidence="5 8" id="KW-0067">ATP-binding</keyword>
<dbReference type="Proteomes" id="UP000885931">
    <property type="component" value="Unassembled WGS sequence"/>
</dbReference>
<dbReference type="GO" id="GO:0016226">
    <property type="term" value="P:iron-sulfur cluster assembly"/>
    <property type="evidence" value="ECO:0007669"/>
    <property type="project" value="InterPro"/>
</dbReference>
<dbReference type="GO" id="GO:0140663">
    <property type="term" value="F:ATP-dependent FeS chaperone activity"/>
    <property type="evidence" value="ECO:0007669"/>
    <property type="project" value="InterPro"/>
</dbReference>
<feature type="binding site" evidence="8">
    <location>
        <begin position="108"/>
        <end position="115"/>
    </location>
    <ligand>
        <name>ATP</name>
        <dbReference type="ChEBI" id="CHEBI:30616"/>
    </ligand>
</feature>
<dbReference type="SUPFAM" id="SSF52540">
    <property type="entry name" value="P-loop containing nucleoside triphosphate hydrolases"/>
    <property type="match status" value="1"/>
</dbReference>
<dbReference type="Gene3D" id="3.40.50.300">
    <property type="entry name" value="P-loop containing nucleotide triphosphate hydrolases"/>
    <property type="match status" value="1"/>
</dbReference>
<keyword evidence="7 8" id="KW-0411">Iron-sulfur</keyword>
<gene>
    <name evidence="10" type="ORF">ENG67_03020</name>
</gene>
<evidence type="ECO:0000256" key="6">
    <source>
        <dbReference type="ARBA" id="ARBA00023004"/>
    </source>
</evidence>
<dbReference type="Pfam" id="PF10609">
    <property type="entry name" value="ParA"/>
    <property type="match status" value="1"/>
</dbReference>
<dbReference type="Pfam" id="PF01883">
    <property type="entry name" value="FeS_assembly_P"/>
    <property type="match status" value="1"/>
</dbReference>
<comment type="similarity">
    <text evidence="8">Belongs to the Mrp/NBP35 ATP-binding proteins family.</text>
</comment>
<evidence type="ECO:0000313" key="10">
    <source>
        <dbReference type="EMBL" id="HDM90164.1"/>
    </source>
</evidence>
<evidence type="ECO:0000256" key="2">
    <source>
        <dbReference type="ARBA" id="ARBA00008205"/>
    </source>
</evidence>
<comment type="subunit">
    <text evidence="8">Homodimer.</text>
</comment>
<dbReference type="InterPro" id="IPR000808">
    <property type="entry name" value="Mrp-like_CS"/>
</dbReference>
<accession>A0A7C0XAX0</accession>
<sequence>MKMDDVYSALRKITHPELEKDIVSDGFVKDITVEGNRVILSLMLPETKRNIEGELRKLIEDAVKTIPWADMVEIQIKYTGAQKARPRGGISKKREIPGVRHVIAVTSGKGGVGKSTVAANLALALEQLGYKVGLFDGDIYGPSIPKMFGIERFLPRVENNKMIPVERYGIKILSIGLMIEEDTPVIWRGPLVHKAYEQFFFDSNWGELDFLVVDFPPGTGDPQISAAQLTIIRGGIAVTTPQDVSIQDVKKAIRMLEKMDVPVIGVVENMSYFKCPKCGYKSYIFGTGGGEKIEKEMGVKLLGQIPIDPKFTSSGDTGIPVMILGENLEVKEVFKDVARKVAEKAEELEKIAAA</sequence>
<dbReference type="InterPro" id="IPR034904">
    <property type="entry name" value="FSCA_dom_sf"/>
</dbReference>
<dbReference type="GO" id="GO:0046872">
    <property type="term" value="F:metal ion binding"/>
    <property type="evidence" value="ECO:0007669"/>
    <property type="project" value="UniProtKB-KW"/>
</dbReference>
<reference evidence="10" key="1">
    <citation type="journal article" date="2020" name="mSystems">
        <title>Genome- and Community-Level Interaction Insights into Carbon Utilization and Element Cycling Functions of Hydrothermarchaeota in Hydrothermal Sediment.</title>
        <authorList>
            <person name="Zhou Z."/>
            <person name="Liu Y."/>
            <person name="Xu W."/>
            <person name="Pan J."/>
            <person name="Luo Z.H."/>
            <person name="Li M."/>
        </authorList>
    </citation>
    <scope>NUCLEOTIDE SEQUENCE [LARGE SCALE GENOMIC DNA]</scope>
    <source>
        <strain evidence="10">HyVt-237</strain>
    </source>
</reference>
<evidence type="ECO:0000256" key="7">
    <source>
        <dbReference type="ARBA" id="ARBA00023014"/>
    </source>
</evidence>
<dbReference type="EMBL" id="DRBW01000118">
    <property type="protein sequence ID" value="HDM90164.1"/>
    <property type="molecule type" value="Genomic_DNA"/>
</dbReference>
<keyword evidence="4 8" id="KW-0547">Nucleotide-binding</keyword>
<evidence type="ECO:0000259" key="9">
    <source>
        <dbReference type="Pfam" id="PF01883"/>
    </source>
</evidence>
<dbReference type="InterPro" id="IPR027417">
    <property type="entry name" value="P-loop_NTPase"/>
</dbReference>
<dbReference type="GO" id="GO:0005524">
    <property type="term" value="F:ATP binding"/>
    <property type="evidence" value="ECO:0007669"/>
    <property type="project" value="UniProtKB-UniRule"/>
</dbReference>
<evidence type="ECO:0000256" key="8">
    <source>
        <dbReference type="HAMAP-Rule" id="MF_02040"/>
    </source>
</evidence>
<dbReference type="InterPro" id="IPR044304">
    <property type="entry name" value="NUBPL-like"/>
</dbReference>
<dbReference type="InterPro" id="IPR002744">
    <property type="entry name" value="MIP18-like"/>
</dbReference>
<evidence type="ECO:0000256" key="5">
    <source>
        <dbReference type="ARBA" id="ARBA00022840"/>
    </source>
</evidence>
<keyword evidence="6 8" id="KW-0408">Iron</keyword>
<dbReference type="HAMAP" id="MF_02040">
    <property type="entry name" value="Mrp_NBP35"/>
    <property type="match status" value="1"/>
</dbReference>
<organism evidence="10">
    <name type="scientific">candidate division WOR-3 bacterium</name>
    <dbReference type="NCBI Taxonomy" id="2052148"/>
    <lineage>
        <taxon>Bacteria</taxon>
        <taxon>Bacteria division WOR-3</taxon>
    </lineage>
</organism>
<feature type="domain" description="MIP18 family-like" evidence="9">
    <location>
        <begin position="4"/>
        <end position="75"/>
    </location>
</feature>
<dbReference type="FunFam" id="3.40.50.300:FF:001119">
    <property type="entry name" value="Iron-sulfur cluster carrier protein"/>
    <property type="match status" value="1"/>
</dbReference>
<keyword evidence="8" id="KW-0378">Hydrolase</keyword>
<comment type="caution">
    <text evidence="10">The sequence shown here is derived from an EMBL/GenBank/DDBJ whole genome shotgun (WGS) entry which is preliminary data.</text>
</comment>
<dbReference type="InterPro" id="IPR033756">
    <property type="entry name" value="YlxH/NBP35"/>
</dbReference>
<comment type="similarity">
    <text evidence="1">In the N-terminal section; belongs to the MIP18 family.</text>
</comment>
<evidence type="ECO:0000256" key="4">
    <source>
        <dbReference type="ARBA" id="ARBA00022741"/>
    </source>
</evidence>
<protein>
    <recommendedName>
        <fullName evidence="8">Iron-sulfur cluster carrier protein</fullName>
    </recommendedName>
</protein>
<evidence type="ECO:0000256" key="3">
    <source>
        <dbReference type="ARBA" id="ARBA00022723"/>
    </source>
</evidence>
<dbReference type="PANTHER" id="PTHR42961:SF2">
    <property type="entry name" value="IRON-SULFUR PROTEIN NUBPL"/>
    <property type="match status" value="1"/>
</dbReference>
<dbReference type="PROSITE" id="PS01215">
    <property type="entry name" value="MRP"/>
    <property type="match status" value="1"/>
</dbReference>
<comment type="function">
    <text evidence="8">Binds and transfers iron-sulfur (Fe-S) clusters to target apoproteins. Can hydrolyze ATP.</text>
</comment>
<proteinExistence type="inferred from homology"/>
<name>A0A7C0XAX0_UNCW3</name>
<dbReference type="CDD" id="cd02037">
    <property type="entry name" value="Mrp_NBP35"/>
    <property type="match status" value="1"/>
</dbReference>
<dbReference type="AlphaFoldDB" id="A0A7C0XAX0"/>
<keyword evidence="3 8" id="KW-0479">Metal-binding</keyword>
<dbReference type="GO" id="GO:0016887">
    <property type="term" value="F:ATP hydrolysis activity"/>
    <property type="evidence" value="ECO:0007669"/>
    <property type="project" value="UniProtKB-UniRule"/>
</dbReference>